<organism evidence="2 3">
    <name type="scientific">Croceitalea marina</name>
    <dbReference type="NCBI Taxonomy" id="1775166"/>
    <lineage>
        <taxon>Bacteria</taxon>
        <taxon>Pseudomonadati</taxon>
        <taxon>Bacteroidota</taxon>
        <taxon>Flavobacteriia</taxon>
        <taxon>Flavobacteriales</taxon>
        <taxon>Flavobacteriaceae</taxon>
        <taxon>Croceitalea</taxon>
    </lineage>
</organism>
<accession>A0ABW5N228</accession>
<reference evidence="3" key="1">
    <citation type="journal article" date="2019" name="Int. J. Syst. Evol. Microbiol.">
        <title>The Global Catalogue of Microorganisms (GCM) 10K type strain sequencing project: providing services to taxonomists for standard genome sequencing and annotation.</title>
        <authorList>
            <consortium name="The Broad Institute Genomics Platform"/>
            <consortium name="The Broad Institute Genome Sequencing Center for Infectious Disease"/>
            <person name="Wu L."/>
            <person name="Ma J."/>
        </authorList>
    </citation>
    <scope>NUCLEOTIDE SEQUENCE [LARGE SCALE GENOMIC DNA]</scope>
    <source>
        <strain evidence="3">KCTC 52368</strain>
    </source>
</reference>
<dbReference type="EMBL" id="JBHULB010000083">
    <property type="protein sequence ID" value="MFD2589166.1"/>
    <property type="molecule type" value="Genomic_DNA"/>
</dbReference>
<evidence type="ECO:0000256" key="1">
    <source>
        <dbReference type="SAM" id="SignalP"/>
    </source>
</evidence>
<feature type="signal peptide" evidence="1">
    <location>
        <begin position="1"/>
        <end position="22"/>
    </location>
</feature>
<evidence type="ECO:0000313" key="3">
    <source>
        <dbReference type="Proteomes" id="UP001597526"/>
    </source>
</evidence>
<sequence>MKRKFALAIVVLLVLSCSNDNGDSNNCEFQTVINDELYRNSPSALLTINDLEISGNCLRIDFSSSGCSGNTWELNLIDSGAILESFPPQRMLRLTLKNEELCEALFTKQLTFDISNLKVDGNTVLLNVEGYEDKILYKY</sequence>
<dbReference type="RefSeq" id="WP_377768642.1">
    <property type="nucleotide sequence ID" value="NZ_JBHULB010000083.1"/>
</dbReference>
<dbReference type="Proteomes" id="UP001597526">
    <property type="component" value="Unassembled WGS sequence"/>
</dbReference>
<evidence type="ECO:0008006" key="4">
    <source>
        <dbReference type="Google" id="ProtNLM"/>
    </source>
</evidence>
<protein>
    <recommendedName>
        <fullName evidence="4">DUF306 domain-containing protein</fullName>
    </recommendedName>
</protein>
<name>A0ABW5N228_9FLAO</name>
<evidence type="ECO:0000313" key="2">
    <source>
        <dbReference type="EMBL" id="MFD2589166.1"/>
    </source>
</evidence>
<gene>
    <name evidence="2" type="ORF">ACFSQJ_19740</name>
</gene>
<proteinExistence type="predicted"/>
<feature type="chain" id="PRO_5047266658" description="DUF306 domain-containing protein" evidence="1">
    <location>
        <begin position="23"/>
        <end position="139"/>
    </location>
</feature>
<dbReference type="PROSITE" id="PS51257">
    <property type="entry name" value="PROKAR_LIPOPROTEIN"/>
    <property type="match status" value="1"/>
</dbReference>
<keyword evidence="3" id="KW-1185">Reference proteome</keyword>
<keyword evidence="1" id="KW-0732">Signal</keyword>
<comment type="caution">
    <text evidence="2">The sequence shown here is derived from an EMBL/GenBank/DDBJ whole genome shotgun (WGS) entry which is preliminary data.</text>
</comment>